<dbReference type="RefSeq" id="WP_151728506.1">
    <property type="nucleotide sequence ID" value="NZ_BKZV01000003.1"/>
</dbReference>
<accession>A0A5J4KAU4</accession>
<evidence type="ECO:0000313" key="3">
    <source>
        <dbReference type="Proteomes" id="UP000334820"/>
    </source>
</evidence>
<dbReference type="EMBL" id="BKZV01000003">
    <property type="protein sequence ID" value="GER83780.1"/>
    <property type="molecule type" value="Genomic_DNA"/>
</dbReference>
<gene>
    <name evidence="2" type="ORF">KTAU_24170</name>
</gene>
<evidence type="ECO:0000256" key="1">
    <source>
        <dbReference type="SAM" id="Phobius"/>
    </source>
</evidence>
<keyword evidence="3" id="KW-1185">Reference proteome</keyword>
<feature type="transmembrane region" description="Helical" evidence="1">
    <location>
        <begin position="217"/>
        <end position="237"/>
    </location>
</feature>
<protein>
    <recommendedName>
        <fullName evidence="4">Peptidase M50</fullName>
    </recommendedName>
</protein>
<reference evidence="2 3" key="1">
    <citation type="journal article" date="2019" name="Int. J. Syst. Evol. Microbiol.">
        <title>Thermogemmatispora aurantia sp. nov. and Thermogemmatispora argillosa sp. nov., within the class Ktedonobacteria, and emended description of the genus Thermogemmatispora.</title>
        <authorList>
            <person name="Zheng Y."/>
            <person name="Wang C.M."/>
            <person name="Sakai Y."/>
            <person name="Abe K."/>
            <person name="Yokota A."/>
            <person name="Yabe S."/>
        </authorList>
    </citation>
    <scope>NUCLEOTIDE SEQUENCE [LARGE SCALE GENOMIC DNA]</scope>
    <source>
        <strain evidence="2 3">A1-2</strain>
    </source>
</reference>
<feature type="transmembrane region" description="Helical" evidence="1">
    <location>
        <begin position="142"/>
        <end position="163"/>
    </location>
</feature>
<keyword evidence="1" id="KW-0812">Transmembrane</keyword>
<name>A0A5J4KAU4_9CHLR</name>
<keyword evidence="1" id="KW-0472">Membrane</keyword>
<feature type="transmembrane region" description="Helical" evidence="1">
    <location>
        <begin position="379"/>
        <end position="399"/>
    </location>
</feature>
<evidence type="ECO:0000313" key="2">
    <source>
        <dbReference type="EMBL" id="GER83780.1"/>
    </source>
</evidence>
<comment type="caution">
    <text evidence="2">The sequence shown here is derived from an EMBL/GenBank/DDBJ whole genome shotgun (WGS) entry which is preliminary data.</text>
</comment>
<evidence type="ECO:0008006" key="4">
    <source>
        <dbReference type="Google" id="ProtNLM"/>
    </source>
</evidence>
<feature type="transmembrane region" description="Helical" evidence="1">
    <location>
        <begin position="183"/>
        <end position="205"/>
    </location>
</feature>
<organism evidence="2 3">
    <name type="scientific">Thermogemmatispora aurantia</name>
    <dbReference type="NCBI Taxonomy" id="2045279"/>
    <lineage>
        <taxon>Bacteria</taxon>
        <taxon>Bacillati</taxon>
        <taxon>Chloroflexota</taxon>
        <taxon>Ktedonobacteria</taxon>
        <taxon>Thermogemmatisporales</taxon>
        <taxon>Thermogemmatisporaceae</taxon>
        <taxon>Thermogemmatispora</taxon>
    </lineage>
</organism>
<keyword evidence="1" id="KW-1133">Transmembrane helix</keyword>
<feature type="transmembrane region" description="Helical" evidence="1">
    <location>
        <begin position="337"/>
        <end position="359"/>
    </location>
</feature>
<dbReference type="AlphaFoldDB" id="A0A5J4KAU4"/>
<proteinExistence type="predicted"/>
<sequence length="412" mass="45591">MSTHVGGAPEMLSACYPKARDDLGVWPLGAETGSRWCLGSAEVDRYVQIPRRFCQAALTIVGLLDGTRTLEQVEDEVGRLFPGVTPGHVQRLYSLLLSNGLLLSPTPARLAQSEVRQLSIEIGSLPLGRLAAGLRPVLKAPIWWLLNAIGLGLVIWAVAMLWLHPELLSLHVVQLADSYTLGFLLSLALSGFVVLWHEIAHGLAAIRYGLLPRALHLMLYAGLAPLVYLETHGLYTIPRRRRLAIWLAGPWGNLCAAAALVVVLATFPLPLLTRQLLWKLVLVNLLFVVTNLSPFMPTDGYFILCNLLGQFHLRTRLWRQLCAFIGERQRGTVRLGLLAWGYVLVSLLTMLAAAGYWLWWLWNVCLELTGRAPGSPLVHWLAGLACPLAFGLLVALISWRRRQLLARTRASS</sequence>
<feature type="transmembrane region" description="Helical" evidence="1">
    <location>
        <begin position="243"/>
        <end position="264"/>
    </location>
</feature>
<dbReference type="Proteomes" id="UP000334820">
    <property type="component" value="Unassembled WGS sequence"/>
</dbReference>